<dbReference type="EMBL" id="JBICBT010001017">
    <property type="protein sequence ID" value="KAL3087575.1"/>
    <property type="molecule type" value="Genomic_DNA"/>
</dbReference>
<evidence type="ECO:0000313" key="4">
    <source>
        <dbReference type="Proteomes" id="UP001620626"/>
    </source>
</evidence>
<dbReference type="AlphaFoldDB" id="A0ABD2JAJ6"/>
<dbReference type="Pfam" id="PF02661">
    <property type="entry name" value="Fic"/>
    <property type="match status" value="1"/>
</dbReference>
<comment type="caution">
    <text evidence="3">The sequence shown here is derived from an EMBL/GenBank/DDBJ whole genome shotgun (WGS) entry which is preliminary data.</text>
</comment>
<dbReference type="Proteomes" id="UP001620626">
    <property type="component" value="Unassembled WGS sequence"/>
</dbReference>
<keyword evidence="4" id="KW-1185">Reference proteome</keyword>
<dbReference type="SUPFAM" id="SSF140931">
    <property type="entry name" value="Fic-like"/>
    <property type="match status" value="1"/>
</dbReference>
<organism evidence="3 4">
    <name type="scientific">Heterodera trifolii</name>
    <dbReference type="NCBI Taxonomy" id="157864"/>
    <lineage>
        <taxon>Eukaryota</taxon>
        <taxon>Metazoa</taxon>
        <taxon>Ecdysozoa</taxon>
        <taxon>Nematoda</taxon>
        <taxon>Chromadorea</taxon>
        <taxon>Rhabditida</taxon>
        <taxon>Tylenchina</taxon>
        <taxon>Tylenchomorpha</taxon>
        <taxon>Tylenchoidea</taxon>
        <taxon>Heteroderidae</taxon>
        <taxon>Heteroderinae</taxon>
        <taxon>Heterodera</taxon>
    </lineage>
</organism>
<dbReference type="InterPro" id="IPR003812">
    <property type="entry name" value="Fido"/>
</dbReference>
<dbReference type="Gene3D" id="1.10.3290.10">
    <property type="entry name" value="Fido-like domain"/>
    <property type="match status" value="1"/>
</dbReference>
<sequence>MPTQNGKPKQLRYCENSYTSGTTGWVNSFKEAVVSTKGESKECKKSQQQHQKSALLAICYLDKFSTQTLAIRRRKMVAFWMEKRVLMPVPPTLMKTNAVSDWPPSAHCSQQLANTRANTAPPPPTKVSPPQGTNRQTTTAQCVPHSMPVLGPPFHRFCLRLTVANYPAQLVDEAARLTQLLSKLMAQNGRVTQMKRITKRGTTTTTSNRWVSMLLNLHKHIMWTTNPLVAGLIRSTDVEVCGHIACPYEEVPEKLMEFLDWFNSHENTTDIIALTAEAHYRLVIPTPTRLTLSLSLICMPTSYRMQS</sequence>
<name>A0ABD2JAJ6_9BILA</name>
<gene>
    <name evidence="3" type="ORF">niasHT_024968</name>
</gene>
<feature type="region of interest" description="Disordered" evidence="1">
    <location>
        <begin position="100"/>
        <end position="138"/>
    </location>
</feature>
<feature type="domain" description="Fido" evidence="2">
    <location>
        <begin position="213"/>
        <end position="283"/>
    </location>
</feature>
<protein>
    <recommendedName>
        <fullName evidence="2">Fido domain-containing protein</fullName>
    </recommendedName>
</protein>
<proteinExistence type="predicted"/>
<accession>A0ABD2JAJ6</accession>
<reference evidence="3 4" key="1">
    <citation type="submission" date="2024-10" db="EMBL/GenBank/DDBJ databases">
        <authorList>
            <person name="Kim D."/>
        </authorList>
    </citation>
    <scope>NUCLEOTIDE SEQUENCE [LARGE SCALE GENOMIC DNA]</scope>
    <source>
        <strain evidence="3">BH-2024</strain>
    </source>
</reference>
<evidence type="ECO:0000256" key="1">
    <source>
        <dbReference type="SAM" id="MobiDB-lite"/>
    </source>
</evidence>
<dbReference type="InterPro" id="IPR036597">
    <property type="entry name" value="Fido-like_dom_sf"/>
</dbReference>
<evidence type="ECO:0000259" key="2">
    <source>
        <dbReference type="Pfam" id="PF02661"/>
    </source>
</evidence>
<evidence type="ECO:0000313" key="3">
    <source>
        <dbReference type="EMBL" id="KAL3087575.1"/>
    </source>
</evidence>